<comment type="caution">
    <text evidence="2">The sequence shown here is derived from an EMBL/GenBank/DDBJ whole genome shotgun (WGS) entry which is preliminary data.</text>
</comment>
<dbReference type="Proteomes" id="UP000091969">
    <property type="component" value="Unassembled WGS sequence"/>
</dbReference>
<dbReference type="GO" id="GO:0006040">
    <property type="term" value="P:amino sugar metabolic process"/>
    <property type="evidence" value="ECO:0007669"/>
    <property type="project" value="InterPro"/>
</dbReference>
<dbReference type="GO" id="GO:0009254">
    <property type="term" value="P:peptidoglycan turnover"/>
    <property type="evidence" value="ECO:0007669"/>
    <property type="project" value="UniProtKB-UniRule"/>
</dbReference>
<dbReference type="PANTHER" id="PTHR30605:SF0">
    <property type="entry name" value="ANHYDRO-N-ACETYLMURAMIC ACID KINASE"/>
    <property type="match status" value="1"/>
</dbReference>
<dbReference type="GO" id="GO:0016773">
    <property type="term" value="F:phosphotransferase activity, alcohol group as acceptor"/>
    <property type="evidence" value="ECO:0007669"/>
    <property type="project" value="UniProtKB-UniRule"/>
</dbReference>
<evidence type="ECO:0000313" key="2">
    <source>
        <dbReference type="EMBL" id="OBS31811.1"/>
    </source>
</evidence>
<dbReference type="PANTHER" id="PTHR30605">
    <property type="entry name" value="ANHYDRO-N-ACETYLMURAMIC ACID KINASE"/>
    <property type="match status" value="1"/>
</dbReference>
<dbReference type="GO" id="GO:0005524">
    <property type="term" value="F:ATP binding"/>
    <property type="evidence" value="ECO:0007669"/>
    <property type="project" value="UniProtKB-UniRule"/>
</dbReference>
<dbReference type="Gene3D" id="3.30.420.40">
    <property type="match status" value="2"/>
</dbReference>
<dbReference type="EMBL" id="LZDH01000007">
    <property type="protein sequence ID" value="OBS31811.1"/>
    <property type="molecule type" value="Genomic_DNA"/>
</dbReference>
<dbReference type="AlphaFoldDB" id="A0A1A6DYR0"/>
<dbReference type="CDD" id="cd24050">
    <property type="entry name" value="ASKHA_NBD_ANMK"/>
    <property type="match status" value="1"/>
</dbReference>
<dbReference type="UniPathway" id="UPA00544"/>
<evidence type="ECO:0000313" key="3">
    <source>
        <dbReference type="Proteomes" id="UP000091969"/>
    </source>
</evidence>
<dbReference type="InterPro" id="IPR043129">
    <property type="entry name" value="ATPase_NBD"/>
</dbReference>
<comment type="pathway">
    <text evidence="1">Cell wall biogenesis; peptidoglycan recycling.</text>
</comment>
<keyword evidence="1" id="KW-0067">ATP-binding</keyword>
<comment type="catalytic activity">
    <reaction evidence="1">
        <text>1,6-anhydro-N-acetyl-beta-muramate + ATP + H2O = N-acetyl-D-muramate 6-phosphate + ADP + H(+)</text>
        <dbReference type="Rhea" id="RHEA:24952"/>
        <dbReference type="ChEBI" id="CHEBI:15377"/>
        <dbReference type="ChEBI" id="CHEBI:15378"/>
        <dbReference type="ChEBI" id="CHEBI:30616"/>
        <dbReference type="ChEBI" id="CHEBI:58690"/>
        <dbReference type="ChEBI" id="CHEBI:58722"/>
        <dbReference type="ChEBI" id="CHEBI:456216"/>
        <dbReference type="EC" id="2.7.1.170"/>
    </reaction>
</comment>
<evidence type="ECO:0000256" key="1">
    <source>
        <dbReference type="HAMAP-Rule" id="MF_01270"/>
    </source>
</evidence>
<gene>
    <name evidence="1" type="primary">anmK</name>
    <name evidence="2" type="ORF">A9O67_12095</name>
</gene>
<dbReference type="GO" id="GO:0097175">
    <property type="term" value="P:1,6-anhydro-N-acetyl-beta-muramic acid catabolic process"/>
    <property type="evidence" value="ECO:0007669"/>
    <property type="project" value="UniProtKB-UniRule"/>
</dbReference>
<keyword evidence="3" id="KW-1185">Reference proteome</keyword>
<keyword evidence="1 2" id="KW-0418">Kinase</keyword>
<dbReference type="NCBIfam" id="NF007139">
    <property type="entry name" value="PRK09585.1-3"/>
    <property type="match status" value="1"/>
</dbReference>
<protein>
    <recommendedName>
        <fullName evidence="1">Anhydro-N-acetylmuramic acid kinase</fullName>
        <ecNumber evidence="1">2.7.1.170</ecNumber>
    </recommendedName>
    <alternativeName>
        <fullName evidence="1">AnhMurNAc kinase</fullName>
    </alternativeName>
</protein>
<dbReference type="HAMAP" id="MF_01270">
    <property type="entry name" value="AnhMurNAc_kinase"/>
    <property type="match status" value="1"/>
</dbReference>
<reference evidence="2 3" key="1">
    <citation type="submission" date="2016-06" db="EMBL/GenBank/DDBJ databases">
        <title>Genome sequence of Tepidimonas fonticaldi PL17.</title>
        <authorList>
            <person name="Pinnaka A.K."/>
        </authorList>
    </citation>
    <scope>NUCLEOTIDE SEQUENCE [LARGE SCALE GENOMIC DNA]</scope>
    <source>
        <strain evidence="2 3">PL17</strain>
    </source>
</reference>
<name>A0A1A6DYR0_9BURK</name>
<dbReference type="GO" id="GO:0016301">
    <property type="term" value="F:kinase activity"/>
    <property type="evidence" value="ECO:0007669"/>
    <property type="project" value="UniProtKB-KW"/>
</dbReference>
<sequence length="374" mass="38466">MSGTSLDGVDGVLVEFGGGTEAGRVFADASAPLPEPLRALLLDLQQPGPDELHRAAQAGAALADVYAAVVEQLLERSGTAPSQVAAIGAHGQTVRHMPPGHPRLGPHEAPYTLQLLAPARLAEATGIAVVADFRSRDIAAGGQGAPLVPAFHRAAFGLPGMAVGVVNIGGIANLTALCADGALRGFDTGPGNVLLDGWCARHTGARYDAGGAWGRQGRVVPALLAELLADPYFGRTGARSTGRDHFNLAWLDERLARHPGLRPVDVQATLAALTVDSIARAVEGVPWGTPAGTGPQRLWVCGGGAHNRALLDGLAQRLPATTVGTTAELGWPVQWVEAAAFAWLAHQTLLGQPGNATEVTGARGPRILGAIYLA</sequence>
<dbReference type="Pfam" id="PF03702">
    <property type="entry name" value="AnmK"/>
    <property type="match status" value="1"/>
</dbReference>
<keyword evidence="1" id="KW-0119">Carbohydrate metabolism</keyword>
<dbReference type="SUPFAM" id="SSF53067">
    <property type="entry name" value="Actin-like ATPase domain"/>
    <property type="match status" value="1"/>
</dbReference>
<comment type="function">
    <text evidence="1">Catalyzes the specific phosphorylation of 1,6-anhydro-N-acetylmuramic acid (anhMurNAc) with the simultaneous cleavage of the 1,6-anhydro ring, generating MurNAc-6-P. Is required for the utilization of anhMurNAc either imported from the medium or derived from its own cell wall murein, and thus plays a role in cell wall recycling.</text>
</comment>
<organism evidence="2 3">
    <name type="scientific">Tepidimonas fonticaldi</name>
    <dbReference type="NCBI Taxonomy" id="1101373"/>
    <lineage>
        <taxon>Bacteria</taxon>
        <taxon>Pseudomonadati</taxon>
        <taxon>Pseudomonadota</taxon>
        <taxon>Betaproteobacteria</taxon>
        <taxon>Burkholderiales</taxon>
        <taxon>Tepidimonas</taxon>
    </lineage>
</organism>
<proteinExistence type="inferred from homology"/>
<comment type="pathway">
    <text evidence="1">Amino-sugar metabolism; 1,6-anhydro-N-acetylmuramate degradation.</text>
</comment>
<dbReference type="OrthoDB" id="9763949at2"/>
<keyword evidence="1" id="KW-0547">Nucleotide-binding</keyword>
<comment type="similarity">
    <text evidence="1">Belongs to the anhydro-N-acetylmuramic acid kinase family.</text>
</comment>
<dbReference type="InterPro" id="IPR005338">
    <property type="entry name" value="Anhydro_N_Ac-Mur_kinase"/>
</dbReference>
<keyword evidence="1" id="KW-0808">Transferase</keyword>
<dbReference type="STRING" id="1101373.A9O67_12095"/>
<dbReference type="EC" id="2.7.1.170" evidence="1"/>
<accession>A0A1A6DYR0</accession>
<dbReference type="UniPathway" id="UPA00343"/>
<feature type="binding site" evidence="1">
    <location>
        <begin position="3"/>
        <end position="10"/>
    </location>
    <ligand>
        <name>ATP</name>
        <dbReference type="ChEBI" id="CHEBI:30616"/>
    </ligand>
</feature>